<keyword evidence="4 8" id="KW-0694">RNA-binding</keyword>
<evidence type="ECO:0000256" key="7">
    <source>
        <dbReference type="ARBA" id="ARBA00035136"/>
    </source>
</evidence>
<dbReference type="SUPFAM" id="SSF46992">
    <property type="entry name" value="Ribosomal protein S20"/>
    <property type="match status" value="1"/>
</dbReference>
<dbReference type="RefSeq" id="WP_215216700.1">
    <property type="nucleotide sequence ID" value="NZ_CP075587.1"/>
</dbReference>
<comment type="function">
    <text evidence="1 8">Binds directly to 16S ribosomal RNA.</text>
</comment>
<reference evidence="10 11" key="1">
    <citation type="journal article" date="2022" name="bioRxiv">
        <title>Ecology and evolution of chlamydial symbionts of arthropods.</title>
        <authorList>
            <person name="Halter T."/>
            <person name="Koestlbacher S."/>
            <person name="Collingro A."/>
            <person name="Sixt B.S."/>
            <person name="Toenshoff E.R."/>
            <person name="Hendrickx F."/>
            <person name="Kostanjsek R."/>
            <person name="Horn M."/>
        </authorList>
    </citation>
    <scope>NUCLEOTIDE SEQUENCE [LARGE SCALE GENOMIC DNA]</scope>
    <source>
        <strain evidence="10">W744xW776</strain>
    </source>
</reference>
<dbReference type="Proteomes" id="UP000826014">
    <property type="component" value="Chromosome"/>
</dbReference>
<keyword evidence="6 8" id="KW-0687">Ribonucleoprotein</keyword>
<keyword evidence="11" id="KW-1185">Reference proteome</keyword>
<evidence type="ECO:0000256" key="6">
    <source>
        <dbReference type="ARBA" id="ARBA00023274"/>
    </source>
</evidence>
<proteinExistence type="inferred from homology"/>
<dbReference type="GO" id="GO:0005840">
    <property type="term" value="C:ribosome"/>
    <property type="evidence" value="ECO:0007669"/>
    <property type="project" value="UniProtKB-KW"/>
</dbReference>
<dbReference type="Pfam" id="PF01649">
    <property type="entry name" value="Ribosomal_S20p"/>
    <property type="match status" value="1"/>
</dbReference>
<sequence>MANEKKDKKEKRPSAEKRNIQSKKRNLCNRVLKARVGSASRSLKEALAQKDASFIQEKLSEVYSLMDKGVKKGVFKINKASRLKARLSTAAKKASV</sequence>
<protein>
    <recommendedName>
        <fullName evidence="7 8">Small ribosomal subunit protein bS20</fullName>
    </recommendedName>
</protein>
<dbReference type="InterPro" id="IPR036510">
    <property type="entry name" value="Ribosomal_bS20_sf"/>
</dbReference>
<dbReference type="NCBIfam" id="TIGR00029">
    <property type="entry name" value="S20"/>
    <property type="match status" value="1"/>
</dbReference>
<evidence type="ECO:0000256" key="5">
    <source>
        <dbReference type="ARBA" id="ARBA00022980"/>
    </source>
</evidence>
<dbReference type="HAMAP" id="MF_00500">
    <property type="entry name" value="Ribosomal_bS20"/>
    <property type="match status" value="1"/>
</dbReference>
<evidence type="ECO:0000313" key="10">
    <source>
        <dbReference type="EMBL" id="QYF48012.1"/>
    </source>
</evidence>
<dbReference type="EMBL" id="CP075587">
    <property type="protein sequence ID" value="QYF48012.1"/>
    <property type="molecule type" value="Genomic_DNA"/>
</dbReference>
<evidence type="ECO:0000313" key="11">
    <source>
        <dbReference type="Proteomes" id="UP000826014"/>
    </source>
</evidence>
<dbReference type="PANTHER" id="PTHR33398">
    <property type="entry name" value="30S RIBOSOMAL PROTEIN S20"/>
    <property type="match status" value="1"/>
</dbReference>
<evidence type="ECO:0000256" key="1">
    <source>
        <dbReference type="ARBA" id="ARBA00003134"/>
    </source>
</evidence>
<evidence type="ECO:0000256" key="9">
    <source>
        <dbReference type="SAM" id="MobiDB-lite"/>
    </source>
</evidence>
<keyword evidence="5 8" id="KW-0689">Ribosomal protein</keyword>
<evidence type="ECO:0000256" key="8">
    <source>
        <dbReference type="HAMAP-Rule" id="MF_00500"/>
    </source>
</evidence>
<feature type="region of interest" description="Disordered" evidence="9">
    <location>
        <begin position="1"/>
        <end position="25"/>
    </location>
</feature>
<feature type="compositionally biased region" description="Basic and acidic residues" evidence="9">
    <location>
        <begin position="1"/>
        <end position="19"/>
    </location>
</feature>
<keyword evidence="3 8" id="KW-0699">rRNA-binding</keyword>
<evidence type="ECO:0000256" key="2">
    <source>
        <dbReference type="ARBA" id="ARBA00007634"/>
    </source>
</evidence>
<gene>
    <name evidence="8" type="primary">rpsT</name>
    <name evidence="10" type="ORF">RHABOEDO_000101</name>
</gene>
<organism evidence="10 11">
    <name type="scientific">Candidatus Rhabdochlamydia oedothoracis</name>
    <dbReference type="NCBI Taxonomy" id="2720720"/>
    <lineage>
        <taxon>Bacteria</taxon>
        <taxon>Pseudomonadati</taxon>
        <taxon>Chlamydiota</taxon>
        <taxon>Chlamydiia</taxon>
        <taxon>Parachlamydiales</taxon>
        <taxon>Candidatus Rhabdochlamydiaceae</taxon>
        <taxon>Candidatus Rhabdochlamydia</taxon>
    </lineage>
</organism>
<dbReference type="PANTHER" id="PTHR33398:SF1">
    <property type="entry name" value="SMALL RIBOSOMAL SUBUNIT PROTEIN BS20C"/>
    <property type="match status" value="1"/>
</dbReference>
<comment type="similarity">
    <text evidence="2 8">Belongs to the bacterial ribosomal protein bS20 family.</text>
</comment>
<dbReference type="Gene3D" id="1.20.58.110">
    <property type="entry name" value="Ribosomal protein S20"/>
    <property type="match status" value="1"/>
</dbReference>
<accession>A0ABX8V365</accession>
<dbReference type="InterPro" id="IPR002583">
    <property type="entry name" value="Ribosomal_bS20"/>
</dbReference>
<evidence type="ECO:0000256" key="3">
    <source>
        <dbReference type="ARBA" id="ARBA00022730"/>
    </source>
</evidence>
<name>A0ABX8V365_9BACT</name>
<evidence type="ECO:0000256" key="4">
    <source>
        <dbReference type="ARBA" id="ARBA00022884"/>
    </source>
</evidence>